<proteinExistence type="predicted"/>
<dbReference type="PANTHER" id="PTHR47791">
    <property type="entry name" value="MEIOTICALLY UP-REGULATED GENE 191 PROTEIN"/>
    <property type="match status" value="1"/>
</dbReference>
<dbReference type="PANTHER" id="PTHR47791:SF3">
    <property type="entry name" value="MEIOTICALLY UP-REGULATED GENE 191 PROTEIN"/>
    <property type="match status" value="1"/>
</dbReference>
<protein>
    <submittedName>
        <fullName evidence="1">Glycosyl hydrolase family 76</fullName>
    </submittedName>
</protein>
<gene>
    <name evidence="1" type="ORF">E2605_10150</name>
</gene>
<keyword evidence="1" id="KW-0378">Hydrolase</keyword>
<dbReference type="PIRSF" id="PIRSF021505">
    <property type="entry name" value="O_gly_hdrol"/>
    <property type="match status" value="1"/>
</dbReference>
<dbReference type="InterPro" id="IPR014512">
    <property type="entry name" value="O_gly_hydro"/>
</dbReference>
<dbReference type="Proteomes" id="UP000297861">
    <property type="component" value="Unassembled WGS sequence"/>
</dbReference>
<keyword evidence="2" id="KW-1185">Reference proteome</keyword>
<comment type="caution">
    <text evidence="1">The sequence shown here is derived from an EMBL/GenBank/DDBJ whole genome shotgun (WGS) entry which is preliminary data.</text>
</comment>
<dbReference type="InterPro" id="IPR053169">
    <property type="entry name" value="MUG_Protein"/>
</dbReference>
<dbReference type="SUPFAM" id="SSF48208">
    <property type="entry name" value="Six-hairpin glycosidases"/>
    <property type="match status" value="1"/>
</dbReference>
<dbReference type="Pfam" id="PF03663">
    <property type="entry name" value="Glyco_hydro_76"/>
    <property type="match status" value="1"/>
</dbReference>
<dbReference type="STRING" id="1121485.GCA_000426485_01863"/>
<dbReference type="PROSITE" id="PS51257">
    <property type="entry name" value="PROKAR_LIPOPROTEIN"/>
    <property type="match status" value="1"/>
</dbReference>
<dbReference type="OrthoDB" id="2505409at2"/>
<sequence>MKNIIFGSIALAVMALSSCNDPKDEYSYGSQIEYDWNAAADSSSTALINKFWNETDNYFNYGNDSKDLTFHYWPNAHAIDVLVDAYLRTGDSKYSAYFDKWLAGIKIKNGNTYKNAYVDDMEWNTLTMIRIYNATKDEKYLDTAKQLWTWIKDAWSEDVGGGIRWCTGSWEAFTKNACSNGPAAIIGARMYQITNDESDLEWAKKIYDWEKQTLVNSSTGEVKDNINVETGTVSGTALTYNQGTYVGAGVELYNLTKEIIYLNDAKKAANYTISTLINSSSNVLRDEGSGDNGLFKGIFMRYFFELIKVNDLDDAYKHKFITFFNNNAYELWSSGVYKKGTYDDNLLFGTSWDSAPVSFTQLTSQASGCMLIEAKAAYEKWNTSQK</sequence>
<evidence type="ECO:0000313" key="2">
    <source>
        <dbReference type="Proteomes" id="UP000297861"/>
    </source>
</evidence>
<dbReference type="InterPro" id="IPR008928">
    <property type="entry name" value="6-hairpin_glycosidase_sf"/>
</dbReference>
<name>A0A4Y8L1F1_9BACT</name>
<dbReference type="Gene3D" id="1.50.10.20">
    <property type="match status" value="1"/>
</dbReference>
<reference evidence="1 2" key="1">
    <citation type="submission" date="2019-03" db="EMBL/GenBank/DDBJ databases">
        <title>San Antonio Military Medical Center submission to MRSN (WRAIR), pending publication.</title>
        <authorList>
            <person name="Blyth D.M."/>
            <person name="Mccarthy S.L."/>
            <person name="Schall S.E."/>
            <person name="Stam J.A."/>
            <person name="Ong A.C."/>
            <person name="Mcgann P.T."/>
        </authorList>
    </citation>
    <scope>NUCLEOTIDE SEQUENCE [LARGE SCALE GENOMIC DNA]</scope>
    <source>
        <strain evidence="1 2">MRSN571793</strain>
    </source>
</reference>
<dbReference type="RefSeq" id="WP_134436376.1">
    <property type="nucleotide sequence ID" value="NZ_SOML01000005.1"/>
</dbReference>
<dbReference type="InterPro" id="IPR005198">
    <property type="entry name" value="Glyco_hydro_76"/>
</dbReference>
<dbReference type="GO" id="GO:0016787">
    <property type="term" value="F:hydrolase activity"/>
    <property type="evidence" value="ECO:0007669"/>
    <property type="project" value="UniProtKB-KW"/>
</dbReference>
<dbReference type="EMBL" id="SOML01000005">
    <property type="protein sequence ID" value="TFD96515.1"/>
    <property type="molecule type" value="Genomic_DNA"/>
</dbReference>
<accession>A0A4Y8L1F1</accession>
<dbReference type="AlphaFoldDB" id="A0A4Y8L1F1"/>
<dbReference type="GO" id="GO:0005975">
    <property type="term" value="P:carbohydrate metabolic process"/>
    <property type="evidence" value="ECO:0007669"/>
    <property type="project" value="InterPro"/>
</dbReference>
<evidence type="ECO:0000313" key="1">
    <source>
        <dbReference type="EMBL" id="TFD96515.1"/>
    </source>
</evidence>
<organism evidence="1 2">
    <name type="scientific">Dysgonomonas capnocytophagoides</name>
    <dbReference type="NCBI Taxonomy" id="45254"/>
    <lineage>
        <taxon>Bacteria</taxon>
        <taxon>Pseudomonadati</taxon>
        <taxon>Bacteroidota</taxon>
        <taxon>Bacteroidia</taxon>
        <taxon>Bacteroidales</taxon>
        <taxon>Dysgonomonadaceae</taxon>
        <taxon>Dysgonomonas</taxon>
    </lineage>
</organism>